<reference evidence="7 8" key="1">
    <citation type="submission" date="2019-10" db="EMBL/GenBank/DDBJ databases">
        <authorList>
            <person name="Palmer J.M."/>
        </authorList>
    </citation>
    <scope>NUCLEOTIDE SEQUENCE [LARGE SCALE GENOMIC DNA]</scope>
    <source>
        <strain evidence="7 8">TWF696</strain>
    </source>
</reference>
<dbReference type="SUPFAM" id="SSF53474">
    <property type="entry name" value="alpha/beta-Hydrolases"/>
    <property type="match status" value="1"/>
</dbReference>
<dbReference type="PANTHER" id="PTHR11802:SF479">
    <property type="entry name" value="CARBOXYPEPTIDASE"/>
    <property type="match status" value="1"/>
</dbReference>
<comment type="caution">
    <text evidence="7">The sequence shown here is derived from an EMBL/GenBank/DDBJ whole genome shotgun (WGS) entry which is preliminary data.</text>
</comment>
<keyword evidence="8" id="KW-1185">Reference proteome</keyword>
<dbReference type="GO" id="GO:0004185">
    <property type="term" value="F:serine-type carboxypeptidase activity"/>
    <property type="evidence" value="ECO:0007669"/>
    <property type="project" value="UniProtKB-UniRule"/>
</dbReference>
<feature type="signal peptide" evidence="6">
    <location>
        <begin position="1"/>
        <end position="19"/>
    </location>
</feature>
<proteinExistence type="inferred from homology"/>
<keyword evidence="6" id="KW-0732">Signal</keyword>
<evidence type="ECO:0000313" key="7">
    <source>
        <dbReference type="EMBL" id="KAK6330462.1"/>
    </source>
</evidence>
<dbReference type="InterPro" id="IPR018202">
    <property type="entry name" value="Ser_caboxypep_ser_AS"/>
</dbReference>
<comment type="similarity">
    <text evidence="1 6">Belongs to the peptidase S10 family.</text>
</comment>
<protein>
    <recommendedName>
        <fullName evidence="6">Carboxypeptidase</fullName>
        <ecNumber evidence="6">3.4.16.-</ecNumber>
    </recommendedName>
</protein>
<sequence length="521" mass="58276">MKFVAPALLLAATAALADASSAWNRSPQAIQQIYKQLRAEKAASGNVNGNSVKTALARRKPATNNKQFKYLNRSTKQFFVNGTVGSIPDVHFDLPESYAGLLPISTDKDETRKLYFWFWPSTGGPETQDDIVIWLNGGPGCSSLEGFLQENGPFTWKYGTYLPQPNKYTWVNLTNMIWVEQPVGTGFSQGEPNIKNQEDVAEQFLGFFRNFNNKFNLHNKRVWITGESYAGKYIPYIADAMHNRKDTRNFNIKGTMMYDPSIHSDLIMEEAPAVPFAIRNNAILNLPDETIAALNKTATDCGLNDFYNTGLTYPPTGPLKAPAQKCSRSLWQDIFDAALTVNPCFNIYHITDTCPLLWDVLGFPGSTGYLPDGAKVYFARPEVQRAINAPATAWEECSERDVFPHGDASPYPIPGGVMARIIEKSDRTIIAHGLHDFILLADGSRMAIQDMNWGGKQGFQEAPTKKFIVPYDGQGEMGLWHEERKLTYVEIKLSGHMVPQYQPGAAYRQLEYLLGRVKDLS</sequence>
<accession>A0AAV9TXJ8</accession>
<evidence type="ECO:0000313" key="8">
    <source>
        <dbReference type="Proteomes" id="UP001375240"/>
    </source>
</evidence>
<dbReference type="InterPro" id="IPR001563">
    <property type="entry name" value="Peptidase_S10"/>
</dbReference>
<evidence type="ECO:0000256" key="5">
    <source>
        <dbReference type="ARBA" id="ARBA00023180"/>
    </source>
</evidence>
<dbReference type="PANTHER" id="PTHR11802">
    <property type="entry name" value="SERINE PROTEASE FAMILY S10 SERINE CARBOXYPEPTIDASE"/>
    <property type="match status" value="1"/>
</dbReference>
<keyword evidence="2 6" id="KW-0121">Carboxypeptidase</keyword>
<evidence type="ECO:0000256" key="1">
    <source>
        <dbReference type="ARBA" id="ARBA00009431"/>
    </source>
</evidence>
<evidence type="ECO:0000256" key="6">
    <source>
        <dbReference type="RuleBase" id="RU361156"/>
    </source>
</evidence>
<keyword evidence="4 6" id="KW-0378">Hydrolase</keyword>
<dbReference type="InterPro" id="IPR033124">
    <property type="entry name" value="Ser_caboxypep_his_AS"/>
</dbReference>
<dbReference type="Gene3D" id="3.40.50.1820">
    <property type="entry name" value="alpha/beta hydrolase"/>
    <property type="match status" value="1"/>
</dbReference>
<dbReference type="EMBL" id="JAVHNQ010000017">
    <property type="protein sequence ID" value="KAK6330462.1"/>
    <property type="molecule type" value="Genomic_DNA"/>
</dbReference>
<dbReference type="PRINTS" id="PR00724">
    <property type="entry name" value="CRBOXYPTASEC"/>
</dbReference>
<dbReference type="Pfam" id="PF00450">
    <property type="entry name" value="Peptidase_S10"/>
    <property type="match status" value="1"/>
</dbReference>
<evidence type="ECO:0000256" key="4">
    <source>
        <dbReference type="ARBA" id="ARBA00022801"/>
    </source>
</evidence>
<feature type="chain" id="PRO_5043091073" description="Carboxypeptidase" evidence="6">
    <location>
        <begin position="20"/>
        <end position="521"/>
    </location>
</feature>
<keyword evidence="3 6" id="KW-0645">Protease</keyword>
<dbReference type="PROSITE" id="PS00131">
    <property type="entry name" value="CARBOXYPEPT_SER_SER"/>
    <property type="match status" value="1"/>
</dbReference>
<dbReference type="EC" id="3.4.16.-" evidence="6"/>
<evidence type="ECO:0000256" key="2">
    <source>
        <dbReference type="ARBA" id="ARBA00022645"/>
    </source>
</evidence>
<dbReference type="AlphaFoldDB" id="A0AAV9TXJ8"/>
<dbReference type="PROSITE" id="PS00560">
    <property type="entry name" value="CARBOXYPEPT_SER_HIS"/>
    <property type="match status" value="1"/>
</dbReference>
<dbReference type="Proteomes" id="UP001375240">
    <property type="component" value="Unassembled WGS sequence"/>
</dbReference>
<dbReference type="GO" id="GO:0006508">
    <property type="term" value="P:proteolysis"/>
    <property type="evidence" value="ECO:0007669"/>
    <property type="project" value="UniProtKB-KW"/>
</dbReference>
<organism evidence="7 8">
    <name type="scientific">Orbilia brochopaga</name>
    <dbReference type="NCBI Taxonomy" id="3140254"/>
    <lineage>
        <taxon>Eukaryota</taxon>
        <taxon>Fungi</taxon>
        <taxon>Dikarya</taxon>
        <taxon>Ascomycota</taxon>
        <taxon>Pezizomycotina</taxon>
        <taxon>Orbiliomycetes</taxon>
        <taxon>Orbiliales</taxon>
        <taxon>Orbiliaceae</taxon>
        <taxon>Orbilia</taxon>
    </lineage>
</organism>
<name>A0AAV9TXJ8_9PEZI</name>
<keyword evidence="5" id="KW-0325">Glycoprotein</keyword>
<gene>
    <name evidence="7" type="ORF">TWF696_003353</name>
</gene>
<evidence type="ECO:0000256" key="3">
    <source>
        <dbReference type="ARBA" id="ARBA00022670"/>
    </source>
</evidence>
<dbReference type="InterPro" id="IPR029058">
    <property type="entry name" value="AB_hydrolase_fold"/>
</dbReference>